<keyword evidence="1 2" id="KW-0597">Phosphoprotein</keyword>
<dbReference type="InterPro" id="IPR050595">
    <property type="entry name" value="Bact_response_regulator"/>
</dbReference>
<dbReference type="AlphaFoldDB" id="A0A158FQ32"/>
<dbReference type="RefSeq" id="WP_060818164.1">
    <property type="nucleotide sequence ID" value="NZ_FCOC02000003.1"/>
</dbReference>
<organism evidence="4 5">
    <name type="scientific">Caballeronia sordidicola</name>
    <name type="common">Burkholderia sordidicola</name>
    <dbReference type="NCBI Taxonomy" id="196367"/>
    <lineage>
        <taxon>Bacteria</taxon>
        <taxon>Pseudomonadati</taxon>
        <taxon>Pseudomonadota</taxon>
        <taxon>Betaproteobacteria</taxon>
        <taxon>Burkholderiales</taxon>
        <taxon>Burkholderiaceae</taxon>
        <taxon>Caballeronia</taxon>
    </lineage>
</organism>
<name>A0A158FQ32_CABSO</name>
<dbReference type="SMART" id="SM00448">
    <property type="entry name" value="REC"/>
    <property type="match status" value="1"/>
</dbReference>
<evidence type="ECO:0000256" key="2">
    <source>
        <dbReference type="PROSITE-ProRule" id="PRU00169"/>
    </source>
</evidence>
<dbReference type="PANTHER" id="PTHR44591">
    <property type="entry name" value="STRESS RESPONSE REGULATOR PROTEIN 1"/>
    <property type="match status" value="1"/>
</dbReference>
<gene>
    <name evidence="4" type="ORF">AWB64_01642</name>
</gene>
<evidence type="ECO:0000256" key="1">
    <source>
        <dbReference type="ARBA" id="ARBA00022553"/>
    </source>
</evidence>
<dbReference type="PANTHER" id="PTHR44591:SF3">
    <property type="entry name" value="RESPONSE REGULATORY DOMAIN-CONTAINING PROTEIN"/>
    <property type="match status" value="1"/>
</dbReference>
<dbReference type="Proteomes" id="UP000054893">
    <property type="component" value="Unassembled WGS sequence"/>
</dbReference>
<protein>
    <submittedName>
        <fullName evidence="4">Response regulator receiver protein</fullName>
    </submittedName>
</protein>
<reference evidence="4 5" key="1">
    <citation type="submission" date="2016-01" db="EMBL/GenBank/DDBJ databases">
        <authorList>
            <person name="Oliw E.H."/>
        </authorList>
    </citation>
    <scope>NUCLEOTIDE SEQUENCE [LARGE SCALE GENOMIC DNA]</scope>
    <source>
        <strain evidence="4">LMG 22029</strain>
    </source>
</reference>
<dbReference type="InterPro" id="IPR001789">
    <property type="entry name" value="Sig_transdc_resp-reg_receiver"/>
</dbReference>
<dbReference type="PROSITE" id="PS50110">
    <property type="entry name" value="RESPONSE_REGULATORY"/>
    <property type="match status" value="1"/>
</dbReference>
<dbReference type="EMBL" id="FCOC02000003">
    <property type="protein sequence ID" value="SAL21936.1"/>
    <property type="molecule type" value="Genomic_DNA"/>
</dbReference>
<dbReference type="OrthoDB" id="9131147at2"/>
<evidence type="ECO:0000313" key="4">
    <source>
        <dbReference type="EMBL" id="SAL21936.1"/>
    </source>
</evidence>
<dbReference type="Gene3D" id="3.40.50.2300">
    <property type="match status" value="1"/>
</dbReference>
<feature type="domain" description="Response regulatory" evidence="3">
    <location>
        <begin position="24"/>
        <end position="140"/>
    </location>
</feature>
<evidence type="ECO:0000259" key="3">
    <source>
        <dbReference type="PROSITE" id="PS50110"/>
    </source>
</evidence>
<dbReference type="Pfam" id="PF00072">
    <property type="entry name" value="Response_reg"/>
    <property type="match status" value="1"/>
</dbReference>
<accession>A0A158FQ32</accession>
<dbReference type="GO" id="GO:0000160">
    <property type="term" value="P:phosphorelay signal transduction system"/>
    <property type="evidence" value="ECO:0007669"/>
    <property type="project" value="InterPro"/>
</dbReference>
<feature type="modified residue" description="4-aspartylphosphate" evidence="2">
    <location>
        <position position="73"/>
    </location>
</feature>
<sequence>MTWQSARARLWTGRKVTSGVDRFRVLVVDDNQDAADALAMYLEFENLELRTAYGGKQAVDVAIAWTPHVVVMDISMPECNGYEAAKLIRAHAHTSHVAMIAFTAFDEHEVRRHLTDHEFDAYCQKGEPPSRLVALLARLTEK</sequence>
<proteinExistence type="predicted"/>
<dbReference type="SUPFAM" id="SSF52172">
    <property type="entry name" value="CheY-like"/>
    <property type="match status" value="1"/>
</dbReference>
<dbReference type="InterPro" id="IPR011006">
    <property type="entry name" value="CheY-like_superfamily"/>
</dbReference>
<evidence type="ECO:0000313" key="5">
    <source>
        <dbReference type="Proteomes" id="UP000054893"/>
    </source>
</evidence>